<evidence type="ECO:0000313" key="3">
    <source>
        <dbReference type="Proteomes" id="UP001432322"/>
    </source>
</evidence>
<name>A0AAV5VSD8_9BILA</name>
<gene>
    <name evidence="2" type="ORF">PFISCL1PPCAC_12234</name>
</gene>
<proteinExistence type="predicted"/>
<accession>A0AAV5VSD8</accession>
<organism evidence="2 3">
    <name type="scientific">Pristionchus fissidentatus</name>
    <dbReference type="NCBI Taxonomy" id="1538716"/>
    <lineage>
        <taxon>Eukaryota</taxon>
        <taxon>Metazoa</taxon>
        <taxon>Ecdysozoa</taxon>
        <taxon>Nematoda</taxon>
        <taxon>Chromadorea</taxon>
        <taxon>Rhabditida</taxon>
        <taxon>Rhabditina</taxon>
        <taxon>Diplogasteromorpha</taxon>
        <taxon>Diplogasteroidea</taxon>
        <taxon>Neodiplogasteridae</taxon>
        <taxon>Pristionchus</taxon>
    </lineage>
</organism>
<feature type="non-terminal residue" evidence="2">
    <location>
        <position position="1"/>
    </location>
</feature>
<evidence type="ECO:0000313" key="2">
    <source>
        <dbReference type="EMBL" id="GMT20937.1"/>
    </source>
</evidence>
<dbReference type="EMBL" id="BTSY01000003">
    <property type="protein sequence ID" value="GMT20937.1"/>
    <property type="molecule type" value="Genomic_DNA"/>
</dbReference>
<keyword evidence="3" id="KW-1185">Reference proteome</keyword>
<protein>
    <recommendedName>
        <fullName evidence="1">Poly(A) RNA polymerase mitochondrial-like central palm domain-containing protein</fullName>
    </recommendedName>
</protein>
<dbReference type="Gene3D" id="3.30.460.10">
    <property type="entry name" value="Beta Polymerase, domain 2"/>
    <property type="match status" value="1"/>
</dbReference>
<dbReference type="Pfam" id="PF22600">
    <property type="entry name" value="MTPAP-like_central"/>
    <property type="match status" value="1"/>
</dbReference>
<dbReference type="Proteomes" id="UP001432322">
    <property type="component" value="Unassembled WGS sequence"/>
</dbReference>
<reference evidence="2" key="1">
    <citation type="submission" date="2023-10" db="EMBL/GenBank/DDBJ databases">
        <title>Genome assembly of Pristionchus species.</title>
        <authorList>
            <person name="Yoshida K."/>
            <person name="Sommer R.J."/>
        </authorList>
    </citation>
    <scope>NUCLEOTIDE SEQUENCE</scope>
    <source>
        <strain evidence="2">RS5133</strain>
    </source>
</reference>
<feature type="domain" description="Poly(A) RNA polymerase mitochondrial-like central palm" evidence="1">
    <location>
        <begin position="186"/>
        <end position="248"/>
    </location>
</feature>
<evidence type="ECO:0000259" key="1">
    <source>
        <dbReference type="Pfam" id="PF22600"/>
    </source>
</evidence>
<feature type="non-terminal residue" evidence="2">
    <location>
        <position position="248"/>
    </location>
</feature>
<sequence length="248" mass="28842">ELAGRNGGISIMQSELLQLTRRMYGEDANLIDVYEMSEECRMNNTIFLVNLYQAKLVSDEMMSACIMYLENAAKIYGSVRNDAPKLLERLQKARRNRLYQMEYAGAYKEYIEKNGRHWLLNEKSEESRIVKETIQRLAITRMHEKEDQLTQKNEITAVATKNIGSNSKIVRHITDDFLAFHIQEIDRVIVSSYNNGKMSEERRENLKEVRTKLEEAIKMKIKQGFILDVFGSSQNGFGSRRSDFDVCF</sequence>
<dbReference type="InterPro" id="IPR043519">
    <property type="entry name" value="NT_sf"/>
</dbReference>
<dbReference type="AlphaFoldDB" id="A0AAV5VSD8"/>
<dbReference type="InterPro" id="IPR054708">
    <property type="entry name" value="MTPAP-like_central"/>
</dbReference>
<dbReference type="SUPFAM" id="SSF81301">
    <property type="entry name" value="Nucleotidyltransferase"/>
    <property type="match status" value="1"/>
</dbReference>
<comment type="caution">
    <text evidence="2">The sequence shown here is derived from an EMBL/GenBank/DDBJ whole genome shotgun (WGS) entry which is preliminary data.</text>
</comment>